<reference evidence="1" key="1">
    <citation type="submission" date="2014-12" db="EMBL/GenBank/DDBJ databases">
        <title>Insight into the proteome of Arion vulgaris.</title>
        <authorList>
            <person name="Aradska J."/>
            <person name="Bulat T."/>
            <person name="Smidak R."/>
            <person name="Sarate P."/>
            <person name="Gangsoo J."/>
            <person name="Sialana F."/>
            <person name="Bilban M."/>
            <person name="Lubec G."/>
        </authorList>
    </citation>
    <scope>NUCLEOTIDE SEQUENCE</scope>
    <source>
        <tissue evidence="1">Skin</tissue>
    </source>
</reference>
<feature type="non-terminal residue" evidence="1">
    <location>
        <position position="68"/>
    </location>
</feature>
<protein>
    <submittedName>
        <fullName evidence="1">Uncharacterized protein</fullName>
    </submittedName>
</protein>
<gene>
    <name evidence="1" type="primary">ORF77129</name>
</gene>
<name>A0A0B6ZR71_9EUPU</name>
<organism evidence="1">
    <name type="scientific">Arion vulgaris</name>
    <dbReference type="NCBI Taxonomy" id="1028688"/>
    <lineage>
        <taxon>Eukaryota</taxon>
        <taxon>Metazoa</taxon>
        <taxon>Spiralia</taxon>
        <taxon>Lophotrochozoa</taxon>
        <taxon>Mollusca</taxon>
        <taxon>Gastropoda</taxon>
        <taxon>Heterobranchia</taxon>
        <taxon>Euthyneura</taxon>
        <taxon>Panpulmonata</taxon>
        <taxon>Eupulmonata</taxon>
        <taxon>Stylommatophora</taxon>
        <taxon>Helicina</taxon>
        <taxon>Arionoidea</taxon>
        <taxon>Arionidae</taxon>
        <taxon>Arion</taxon>
    </lineage>
</organism>
<feature type="non-terminal residue" evidence="1">
    <location>
        <position position="1"/>
    </location>
</feature>
<dbReference type="AlphaFoldDB" id="A0A0B6ZR71"/>
<sequence>LRHDLMRCMKANQLASVVSDVYTTSIQQIIISCHSQQAKVLQIWTRLWMPTLLDGLTSTDSLQPLKTR</sequence>
<proteinExistence type="predicted"/>
<evidence type="ECO:0000313" key="1">
    <source>
        <dbReference type="EMBL" id="CEK71144.1"/>
    </source>
</evidence>
<accession>A0A0B6ZR71</accession>
<dbReference type="EMBL" id="HACG01024279">
    <property type="protein sequence ID" value="CEK71144.1"/>
    <property type="molecule type" value="Transcribed_RNA"/>
</dbReference>